<organism evidence="2 4">
    <name type="scientific">Phenylobacterium glaciei</name>
    <dbReference type="NCBI Taxonomy" id="2803784"/>
    <lineage>
        <taxon>Bacteria</taxon>
        <taxon>Pseudomonadati</taxon>
        <taxon>Pseudomonadota</taxon>
        <taxon>Alphaproteobacteria</taxon>
        <taxon>Caulobacterales</taxon>
        <taxon>Caulobacteraceae</taxon>
        <taxon>Phenylobacterium</taxon>
    </lineage>
</organism>
<feature type="transmembrane region" description="Helical" evidence="1">
    <location>
        <begin position="92"/>
        <end position="116"/>
    </location>
</feature>
<dbReference type="AlphaFoldDB" id="A0A941D443"/>
<evidence type="ECO:0000313" key="2">
    <source>
        <dbReference type="EMBL" id="MBR7621014.1"/>
    </source>
</evidence>
<reference evidence="2" key="2">
    <citation type="submission" date="2021-04" db="EMBL/GenBank/DDBJ databases">
        <title>Draft genome assembly of strain Phenylobacterium sp. 20VBR1 using MiniION and Illumina platforms.</title>
        <authorList>
            <person name="Thomas F.A."/>
            <person name="Krishnan K.P."/>
            <person name="Sinha R.K."/>
        </authorList>
    </citation>
    <scope>NUCLEOTIDE SEQUENCE</scope>
    <source>
        <strain evidence="2">20VBR1</strain>
    </source>
</reference>
<evidence type="ECO:0000313" key="4">
    <source>
        <dbReference type="Proteomes" id="UP000622580"/>
    </source>
</evidence>
<keyword evidence="4" id="KW-1185">Reference proteome</keyword>
<name>A0A941D443_9CAUL</name>
<protein>
    <submittedName>
        <fullName evidence="2">Uncharacterized protein</fullName>
    </submittedName>
</protein>
<gene>
    <name evidence="2" type="ORF">JKL49_16595</name>
    <name evidence="3" type="ORF">JKL49_23355</name>
</gene>
<dbReference type="EMBL" id="CP068570">
    <property type="protein sequence ID" value="QQZ49740.1"/>
    <property type="molecule type" value="Genomic_DNA"/>
</dbReference>
<accession>A0A941D443</accession>
<keyword evidence="1" id="KW-0812">Transmembrane</keyword>
<evidence type="ECO:0000313" key="3">
    <source>
        <dbReference type="EMBL" id="QQZ49740.1"/>
    </source>
</evidence>
<keyword evidence="1" id="KW-1133">Transmembrane helix</keyword>
<dbReference type="EMBL" id="JAGSGD010000001">
    <property type="protein sequence ID" value="MBR7621014.1"/>
    <property type="molecule type" value="Genomic_DNA"/>
</dbReference>
<dbReference type="RefSeq" id="WP_215341823.1">
    <property type="nucleotide sequence ID" value="NZ_JAGSGD010000001.1"/>
</dbReference>
<evidence type="ECO:0000256" key="1">
    <source>
        <dbReference type="SAM" id="Phobius"/>
    </source>
</evidence>
<reference evidence="3" key="1">
    <citation type="submission" date="2021-01" db="EMBL/GenBank/DDBJ databases">
        <title>Genome sequence of Phenylobacterium sp. 20VBR1 isolated from a valley glaceir, Ny-Alesund, Svalbard.</title>
        <authorList>
            <person name="Thomas F.A."/>
            <person name="Krishnan K.P."/>
            <person name="Sinha R.K."/>
        </authorList>
    </citation>
    <scope>NUCLEOTIDE SEQUENCE</scope>
    <source>
        <strain evidence="3">20VBR1</strain>
    </source>
</reference>
<dbReference type="Proteomes" id="UP000622580">
    <property type="component" value="Unassembled WGS sequence"/>
</dbReference>
<proteinExistence type="predicted"/>
<keyword evidence="1" id="KW-0472">Membrane</keyword>
<sequence>MDLVIVKRALGVVSLGLGLAAVAAPRPFARFVGLTSDEETVAAFGAREIAAGAGLLSPVRPGPWLWLRVGGDAMDLITLAKATGRENPRRGAAMAAAAVVGAIVAVDILLAAHAALNRHEDEAAAQ</sequence>